<dbReference type="Pfam" id="PF12804">
    <property type="entry name" value="NTP_transf_3"/>
    <property type="match status" value="1"/>
</dbReference>
<comment type="caution">
    <text evidence="8">Lacks conserved residue(s) required for the propagation of feature annotation.</text>
</comment>
<dbReference type="InterPro" id="IPR013482">
    <property type="entry name" value="Molybde_CF_guanTrfase"/>
</dbReference>
<dbReference type="InterPro" id="IPR029044">
    <property type="entry name" value="Nucleotide-diphossugar_trans"/>
</dbReference>
<evidence type="ECO:0000256" key="5">
    <source>
        <dbReference type="ARBA" id="ARBA00022842"/>
    </source>
</evidence>
<keyword evidence="3 8" id="KW-0479">Metal-binding</keyword>
<dbReference type="EMBL" id="JARLKZ010000015">
    <property type="protein sequence ID" value="MEC0242040.1"/>
    <property type="molecule type" value="Genomic_DNA"/>
</dbReference>
<dbReference type="Gene3D" id="3.90.550.10">
    <property type="entry name" value="Spore Coat Polysaccharide Biosynthesis Protein SpsA, Chain A"/>
    <property type="match status" value="1"/>
</dbReference>
<evidence type="ECO:0000259" key="9">
    <source>
        <dbReference type="Pfam" id="PF12804"/>
    </source>
</evidence>
<feature type="binding site" evidence="8">
    <location>
        <position position="96"/>
    </location>
    <ligand>
        <name>Mg(2+)</name>
        <dbReference type="ChEBI" id="CHEBI:18420"/>
    </ligand>
</feature>
<keyword evidence="7 8" id="KW-0501">Molybdenum cofactor biosynthesis</keyword>
<comment type="catalytic activity">
    <reaction evidence="8">
        <text>Mo-molybdopterin + GTP + H(+) = Mo-molybdopterin guanine dinucleotide + diphosphate</text>
        <dbReference type="Rhea" id="RHEA:34243"/>
        <dbReference type="ChEBI" id="CHEBI:15378"/>
        <dbReference type="ChEBI" id="CHEBI:33019"/>
        <dbReference type="ChEBI" id="CHEBI:37565"/>
        <dbReference type="ChEBI" id="CHEBI:71302"/>
        <dbReference type="ChEBI" id="CHEBI:71310"/>
        <dbReference type="EC" id="2.7.7.77"/>
    </reaction>
</comment>
<evidence type="ECO:0000256" key="7">
    <source>
        <dbReference type="ARBA" id="ARBA00023150"/>
    </source>
</evidence>
<name>A0ABU6GQP1_9BACL</name>
<evidence type="ECO:0000256" key="6">
    <source>
        <dbReference type="ARBA" id="ARBA00023134"/>
    </source>
</evidence>
<feature type="domain" description="MobA-like NTP transferase" evidence="9">
    <location>
        <begin position="6"/>
        <end position="161"/>
    </location>
</feature>
<dbReference type="PANTHER" id="PTHR19136:SF81">
    <property type="entry name" value="MOLYBDENUM COFACTOR GUANYLYLTRANSFERASE"/>
    <property type="match status" value="1"/>
</dbReference>
<feature type="binding site" evidence="8">
    <location>
        <position position="21"/>
    </location>
    <ligand>
        <name>GTP</name>
        <dbReference type="ChEBI" id="CHEBI:37565"/>
    </ligand>
</feature>
<feature type="binding site" evidence="8">
    <location>
        <position position="96"/>
    </location>
    <ligand>
        <name>GTP</name>
        <dbReference type="ChEBI" id="CHEBI:37565"/>
    </ligand>
</feature>
<accession>A0ABU6GQP1</accession>
<evidence type="ECO:0000256" key="8">
    <source>
        <dbReference type="HAMAP-Rule" id="MF_00316"/>
    </source>
</evidence>
<feature type="binding site" evidence="8">
    <location>
        <begin position="9"/>
        <end position="11"/>
    </location>
    <ligand>
        <name>GTP</name>
        <dbReference type="ChEBI" id="CHEBI:37565"/>
    </ligand>
</feature>
<dbReference type="EC" id="2.7.7.77" evidence="8"/>
<protein>
    <recommendedName>
        <fullName evidence="8">Probable molybdenum cofactor guanylyltransferase</fullName>
        <shortName evidence="8">MoCo guanylyltransferase</shortName>
        <ecNumber evidence="8">2.7.7.77</ecNumber>
    </recommendedName>
    <alternativeName>
        <fullName evidence="8">GTP:molybdopterin guanylyltransferase</fullName>
    </alternativeName>
    <alternativeName>
        <fullName evidence="8">Mo-MPT guanylyltransferase</fullName>
    </alternativeName>
    <alternativeName>
        <fullName evidence="8">Molybdopterin guanylyltransferase</fullName>
    </alternativeName>
    <alternativeName>
        <fullName evidence="8">Molybdopterin-guanine dinucleotide synthase</fullName>
        <shortName evidence="8">MGD synthase</shortName>
    </alternativeName>
</protein>
<dbReference type="RefSeq" id="WP_326089786.1">
    <property type="nucleotide sequence ID" value="NZ_JARLKZ010000015.1"/>
</dbReference>
<comment type="caution">
    <text evidence="10">The sequence shown here is derived from an EMBL/GenBank/DDBJ whole genome shotgun (WGS) entry which is preliminary data.</text>
</comment>
<dbReference type="InterPro" id="IPR025877">
    <property type="entry name" value="MobA-like_NTP_Trfase"/>
</dbReference>
<evidence type="ECO:0000256" key="2">
    <source>
        <dbReference type="ARBA" id="ARBA00022679"/>
    </source>
</evidence>
<dbReference type="HAMAP" id="MF_00316">
    <property type="entry name" value="MobA"/>
    <property type="match status" value="1"/>
</dbReference>
<keyword evidence="4 8" id="KW-0547">Nucleotide-binding</keyword>
<gene>
    <name evidence="8" type="primary">mobA</name>
    <name evidence="10" type="ORF">P4H66_19745</name>
</gene>
<keyword evidence="11" id="KW-1185">Reference proteome</keyword>
<keyword evidence="5 8" id="KW-0460">Magnesium</keyword>
<comment type="function">
    <text evidence="8">Transfers a GMP moiety from GTP to Mo-molybdopterin (Mo-MPT) cofactor (Moco or molybdenum cofactor) to form Mo-molybdopterin guanine dinucleotide (Mo-MGD) cofactor.</text>
</comment>
<comment type="cofactor">
    <cofactor evidence="8">
        <name>Mg(2+)</name>
        <dbReference type="ChEBI" id="CHEBI:18420"/>
    </cofactor>
</comment>
<organism evidence="10 11">
    <name type="scientific">Paenibacillus dokdonensis</name>
    <dbReference type="NCBI Taxonomy" id="2567944"/>
    <lineage>
        <taxon>Bacteria</taxon>
        <taxon>Bacillati</taxon>
        <taxon>Bacillota</taxon>
        <taxon>Bacilli</taxon>
        <taxon>Bacillales</taxon>
        <taxon>Paenibacillaceae</taxon>
        <taxon>Paenibacillus</taxon>
    </lineage>
</organism>
<comment type="domain">
    <text evidence="8">The N-terminal domain determines nucleotide recognition and specific binding, while the C-terminal domain determines the specific binding to the target protein.</text>
</comment>
<evidence type="ECO:0000256" key="3">
    <source>
        <dbReference type="ARBA" id="ARBA00022723"/>
    </source>
</evidence>
<dbReference type="GO" id="GO:0016779">
    <property type="term" value="F:nucleotidyltransferase activity"/>
    <property type="evidence" value="ECO:0007669"/>
    <property type="project" value="UniProtKB-KW"/>
</dbReference>
<reference evidence="10 11" key="1">
    <citation type="submission" date="2023-03" db="EMBL/GenBank/DDBJ databases">
        <title>Bacillus Genome Sequencing.</title>
        <authorList>
            <person name="Dunlap C."/>
        </authorList>
    </citation>
    <scope>NUCLEOTIDE SEQUENCE [LARGE SCALE GENOMIC DNA]</scope>
    <source>
        <strain evidence="10 11">BD-525</strain>
    </source>
</reference>
<dbReference type="Proteomes" id="UP001344632">
    <property type="component" value="Unassembled WGS sequence"/>
</dbReference>
<dbReference type="CDD" id="cd02503">
    <property type="entry name" value="MobA"/>
    <property type="match status" value="1"/>
</dbReference>
<sequence>MTEMTGVVLAGGKSSRMGKNKALLRMNGSETVIESVIQSMAAVTSRIIISANDTQVYEDLGHGIVSDLFPMMGPLSGLHAALTVAKTPWVIVSACDLPFVSERIFKYLKEMIEKQATGKKEPAYQGFIPLVDGRIQPLVAAYHISALPSLEKSLAESKLRMTDWLKELRICYIPEEQIRSEAGVDPGREFFNMNNPVDYKQALENDQDNNELDR</sequence>
<evidence type="ECO:0000313" key="11">
    <source>
        <dbReference type="Proteomes" id="UP001344632"/>
    </source>
</evidence>
<evidence type="ECO:0000313" key="10">
    <source>
        <dbReference type="EMBL" id="MEC0242040.1"/>
    </source>
</evidence>
<evidence type="ECO:0000256" key="1">
    <source>
        <dbReference type="ARBA" id="ARBA00022490"/>
    </source>
</evidence>
<proteinExistence type="inferred from homology"/>
<dbReference type="SUPFAM" id="SSF53448">
    <property type="entry name" value="Nucleotide-diphospho-sugar transferases"/>
    <property type="match status" value="1"/>
</dbReference>
<evidence type="ECO:0000256" key="4">
    <source>
        <dbReference type="ARBA" id="ARBA00022741"/>
    </source>
</evidence>
<keyword evidence="6 8" id="KW-0342">GTP-binding</keyword>
<keyword evidence="2 8" id="KW-0808">Transferase</keyword>
<keyword evidence="1 8" id="KW-0963">Cytoplasm</keyword>
<dbReference type="PANTHER" id="PTHR19136">
    <property type="entry name" value="MOLYBDENUM COFACTOR GUANYLYLTRANSFERASE"/>
    <property type="match status" value="1"/>
</dbReference>
<comment type="subcellular location">
    <subcellularLocation>
        <location evidence="8">Cytoplasm</location>
    </subcellularLocation>
</comment>
<comment type="similarity">
    <text evidence="8">Belongs to the MobA family.</text>
</comment>
<keyword evidence="10" id="KW-0548">Nucleotidyltransferase</keyword>
<feature type="binding site" evidence="8">
    <location>
        <position position="67"/>
    </location>
    <ligand>
        <name>GTP</name>
        <dbReference type="ChEBI" id="CHEBI:37565"/>
    </ligand>
</feature>